<dbReference type="InterPro" id="IPR037066">
    <property type="entry name" value="Plug_dom_sf"/>
</dbReference>
<dbReference type="InterPro" id="IPR000531">
    <property type="entry name" value="Beta-barrel_TonB"/>
</dbReference>
<evidence type="ECO:0000313" key="17">
    <source>
        <dbReference type="Proteomes" id="UP000405075"/>
    </source>
</evidence>
<proteinExistence type="inferred from homology"/>
<evidence type="ECO:0000256" key="10">
    <source>
        <dbReference type="PROSITE-ProRule" id="PRU01360"/>
    </source>
</evidence>
<evidence type="ECO:0000256" key="12">
    <source>
        <dbReference type="RuleBase" id="RU003357"/>
    </source>
</evidence>
<evidence type="ECO:0000256" key="2">
    <source>
        <dbReference type="ARBA" id="ARBA00022448"/>
    </source>
</evidence>
<dbReference type="Gene3D" id="2.40.170.20">
    <property type="entry name" value="TonB-dependent receptor, beta-barrel domain"/>
    <property type="match status" value="1"/>
</dbReference>
<name>A0AAP9GSY8_9GAMM</name>
<organism evidence="16 17">
    <name type="scientific">Acinetobacter towneri</name>
    <dbReference type="NCBI Taxonomy" id="202956"/>
    <lineage>
        <taxon>Bacteria</taxon>
        <taxon>Pseudomonadati</taxon>
        <taxon>Pseudomonadota</taxon>
        <taxon>Gammaproteobacteria</taxon>
        <taxon>Moraxellales</taxon>
        <taxon>Moraxellaceae</taxon>
        <taxon>Acinetobacter</taxon>
    </lineage>
</organism>
<sequence length="620" mass="68391">MSTLFQPTALVGAIALAMGFSTSVFAAESQDQRVVNAALDTLVVTATRSEEKIGNVPARINVIGTDQIEQSPIASFPQLMMTDASINMVQSGGYGQIASLFMRGTESDHTLVLRDGVRLNNDASGLASNSFIDTTEIKQIEILKGPASVLYGTNAIGGVVQMITKTPSKNSAFISAEVGENSTYKTILGLDAVENGFYAQLRGQRLETDGTNIFDYEGAEPSSYDQKGFSGKFGYASDALDISLEHSENEGRSQYENYSWTTYAYSPRAHDFLNQVTTLSTRYQASQNTELKARVSHFKDVLTQLNVAEETTFVSDEYDLSVRQNLTAHQNLTFGVNYKALDTETHKPSDSFQEQLDSTGYYAQHQLQTDKLKTQIGVRIEDHEKYGSHTVGQAAARYFFKPHISIYSNIGSAFKAPTMNDLYYGNYANPELKPEESVSYEVGADWQMSSAWRSGLSVYRTEIDNLIDSDPANGWKFANIDETTIDGTEVYLHFNRDQWFAKTSYSYSKATNDASGEDLSRRPRQKIALSLGLAEEVYGLSATLTANSRSDSSAYDEDSIPGHMQIDLHGYYNANPYTKLFFNIQNAGDVNYKMASAGNSDGQYYLSGGRVASAGVTFRY</sequence>
<evidence type="ECO:0000256" key="5">
    <source>
        <dbReference type="ARBA" id="ARBA00022729"/>
    </source>
</evidence>
<dbReference type="PROSITE" id="PS00430">
    <property type="entry name" value="TONB_DEPENDENT_REC_1"/>
    <property type="match status" value="1"/>
</dbReference>
<reference evidence="17" key="1">
    <citation type="submission" date="2019-11" db="EMBL/GenBank/DDBJ databases">
        <title>Escherichia coli 1916D6.</title>
        <authorList>
            <person name="Yao H."/>
            <person name="Du X."/>
            <person name="Yu R."/>
            <person name="Li A."/>
        </authorList>
    </citation>
    <scope>NUCLEOTIDE SEQUENCE [LARGE SCALE GENOMIC DNA]</scope>
    <source>
        <strain evidence="17">19110F47</strain>
    </source>
</reference>
<protein>
    <submittedName>
        <fullName evidence="16">TonB-dependent receptor</fullName>
    </submittedName>
</protein>
<evidence type="ECO:0000256" key="11">
    <source>
        <dbReference type="PROSITE-ProRule" id="PRU10143"/>
    </source>
</evidence>
<dbReference type="GO" id="GO:0015889">
    <property type="term" value="P:cobalamin transport"/>
    <property type="evidence" value="ECO:0007669"/>
    <property type="project" value="TreeGrafter"/>
</dbReference>
<gene>
    <name evidence="16" type="ORF">GJD93_03810</name>
</gene>
<keyword evidence="4 10" id="KW-0812">Transmembrane</keyword>
<evidence type="ECO:0000256" key="9">
    <source>
        <dbReference type="ARBA" id="ARBA00023237"/>
    </source>
</evidence>
<evidence type="ECO:0000256" key="13">
    <source>
        <dbReference type="SAM" id="SignalP"/>
    </source>
</evidence>
<keyword evidence="9 10" id="KW-0998">Cell outer membrane</keyword>
<evidence type="ECO:0000313" key="16">
    <source>
        <dbReference type="EMBL" id="QGM26870.1"/>
    </source>
</evidence>
<keyword evidence="6" id="KW-0406">Ion transport</keyword>
<evidence type="ECO:0000256" key="8">
    <source>
        <dbReference type="ARBA" id="ARBA00023136"/>
    </source>
</evidence>
<dbReference type="RefSeq" id="WP_154320366.1">
    <property type="nucleotide sequence ID" value="NZ_CP046045.1"/>
</dbReference>
<dbReference type="CDD" id="cd01347">
    <property type="entry name" value="ligand_gated_channel"/>
    <property type="match status" value="1"/>
</dbReference>
<feature type="chain" id="PRO_5043056345" evidence="13">
    <location>
        <begin position="27"/>
        <end position="620"/>
    </location>
</feature>
<dbReference type="Pfam" id="PF00593">
    <property type="entry name" value="TonB_dep_Rec_b-barrel"/>
    <property type="match status" value="1"/>
</dbReference>
<dbReference type="Proteomes" id="UP000405075">
    <property type="component" value="Chromosome"/>
</dbReference>
<keyword evidence="16" id="KW-0675">Receptor</keyword>
<dbReference type="PROSITE" id="PS52016">
    <property type="entry name" value="TONB_DEPENDENT_REC_3"/>
    <property type="match status" value="1"/>
</dbReference>
<evidence type="ECO:0000256" key="7">
    <source>
        <dbReference type="ARBA" id="ARBA00023077"/>
    </source>
</evidence>
<dbReference type="Pfam" id="PF07715">
    <property type="entry name" value="Plug"/>
    <property type="match status" value="1"/>
</dbReference>
<accession>A0AAP9GSY8</accession>
<feature type="short sequence motif" description="TonB box" evidence="11">
    <location>
        <begin position="41"/>
        <end position="47"/>
    </location>
</feature>
<comment type="subcellular location">
    <subcellularLocation>
        <location evidence="1 10">Cell outer membrane</location>
        <topology evidence="1 10">Multi-pass membrane protein</topology>
    </subcellularLocation>
</comment>
<comment type="similarity">
    <text evidence="10 12">Belongs to the TonB-dependent receptor family.</text>
</comment>
<dbReference type="InterPro" id="IPR012910">
    <property type="entry name" value="Plug_dom"/>
</dbReference>
<dbReference type="GO" id="GO:0009279">
    <property type="term" value="C:cell outer membrane"/>
    <property type="evidence" value="ECO:0007669"/>
    <property type="project" value="UniProtKB-SubCell"/>
</dbReference>
<feature type="signal peptide" evidence="13">
    <location>
        <begin position="1"/>
        <end position="26"/>
    </location>
</feature>
<feature type="domain" description="TonB-dependent receptor-like beta-barrel" evidence="14">
    <location>
        <begin position="215"/>
        <end position="586"/>
    </location>
</feature>
<keyword evidence="2 10" id="KW-0813">Transport</keyword>
<dbReference type="PANTHER" id="PTHR30069">
    <property type="entry name" value="TONB-DEPENDENT OUTER MEMBRANE RECEPTOR"/>
    <property type="match status" value="1"/>
</dbReference>
<evidence type="ECO:0000256" key="1">
    <source>
        <dbReference type="ARBA" id="ARBA00004571"/>
    </source>
</evidence>
<evidence type="ECO:0000259" key="14">
    <source>
        <dbReference type="Pfam" id="PF00593"/>
    </source>
</evidence>
<evidence type="ECO:0000256" key="3">
    <source>
        <dbReference type="ARBA" id="ARBA00022452"/>
    </source>
</evidence>
<dbReference type="Gene3D" id="2.170.130.10">
    <property type="entry name" value="TonB-dependent receptor, plug domain"/>
    <property type="match status" value="1"/>
</dbReference>
<feature type="domain" description="TonB-dependent receptor plug" evidence="15">
    <location>
        <begin position="55"/>
        <end position="159"/>
    </location>
</feature>
<dbReference type="InterPro" id="IPR039426">
    <property type="entry name" value="TonB-dep_rcpt-like"/>
</dbReference>
<evidence type="ECO:0000256" key="6">
    <source>
        <dbReference type="ARBA" id="ARBA00023065"/>
    </source>
</evidence>
<dbReference type="SUPFAM" id="SSF56935">
    <property type="entry name" value="Porins"/>
    <property type="match status" value="1"/>
</dbReference>
<keyword evidence="8 10" id="KW-0472">Membrane</keyword>
<dbReference type="PANTHER" id="PTHR30069:SF53">
    <property type="entry name" value="COLICIN I RECEPTOR-RELATED"/>
    <property type="match status" value="1"/>
</dbReference>
<dbReference type="AlphaFoldDB" id="A0AAP9GSY8"/>
<dbReference type="GO" id="GO:0006811">
    <property type="term" value="P:monoatomic ion transport"/>
    <property type="evidence" value="ECO:0007669"/>
    <property type="project" value="UniProtKB-KW"/>
</dbReference>
<dbReference type="InterPro" id="IPR010916">
    <property type="entry name" value="TonB_box_CS"/>
</dbReference>
<keyword evidence="7 11" id="KW-0798">TonB box</keyword>
<keyword evidence="3 10" id="KW-1134">Transmembrane beta strand</keyword>
<dbReference type="EMBL" id="CP046045">
    <property type="protein sequence ID" value="QGM26870.1"/>
    <property type="molecule type" value="Genomic_DNA"/>
</dbReference>
<keyword evidence="5 13" id="KW-0732">Signal</keyword>
<dbReference type="InterPro" id="IPR036942">
    <property type="entry name" value="Beta-barrel_TonB_sf"/>
</dbReference>
<evidence type="ECO:0000259" key="15">
    <source>
        <dbReference type="Pfam" id="PF07715"/>
    </source>
</evidence>
<evidence type="ECO:0000256" key="4">
    <source>
        <dbReference type="ARBA" id="ARBA00022692"/>
    </source>
</evidence>